<dbReference type="EnsemblMetazoa" id="G2699.5">
    <property type="protein sequence ID" value="G2699.5:cds"/>
    <property type="gene ID" value="G2699"/>
</dbReference>
<evidence type="ECO:0000313" key="5">
    <source>
        <dbReference type="Proteomes" id="UP000005408"/>
    </source>
</evidence>
<keyword evidence="2 3" id="KW-0040">ANK repeat</keyword>
<evidence type="ECO:0000313" key="4">
    <source>
        <dbReference type="EnsemblMetazoa" id="G2699.1:cds"/>
    </source>
</evidence>
<feature type="repeat" description="ANK" evidence="3">
    <location>
        <begin position="185"/>
        <end position="217"/>
    </location>
</feature>
<dbReference type="InterPro" id="IPR002110">
    <property type="entry name" value="Ankyrin_rpt"/>
</dbReference>
<dbReference type="PANTHER" id="PTHR24198">
    <property type="entry name" value="ANKYRIN REPEAT AND PROTEIN KINASE DOMAIN-CONTAINING PROTEIN"/>
    <property type="match status" value="1"/>
</dbReference>
<dbReference type="AlphaFoldDB" id="A0A8W8L8R9"/>
<dbReference type="PROSITE" id="PS50088">
    <property type="entry name" value="ANK_REPEAT"/>
    <property type="match status" value="6"/>
</dbReference>
<dbReference type="EnsemblMetazoa" id="G2699.3">
    <property type="protein sequence ID" value="G2699.3:cds"/>
    <property type="gene ID" value="G2699"/>
</dbReference>
<organism evidence="4 5">
    <name type="scientific">Magallana gigas</name>
    <name type="common">Pacific oyster</name>
    <name type="synonym">Crassostrea gigas</name>
    <dbReference type="NCBI Taxonomy" id="29159"/>
    <lineage>
        <taxon>Eukaryota</taxon>
        <taxon>Metazoa</taxon>
        <taxon>Spiralia</taxon>
        <taxon>Lophotrochozoa</taxon>
        <taxon>Mollusca</taxon>
        <taxon>Bivalvia</taxon>
        <taxon>Autobranchia</taxon>
        <taxon>Pteriomorphia</taxon>
        <taxon>Ostreida</taxon>
        <taxon>Ostreoidea</taxon>
        <taxon>Ostreidae</taxon>
        <taxon>Magallana</taxon>
    </lineage>
</organism>
<feature type="repeat" description="ANK" evidence="3">
    <location>
        <begin position="84"/>
        <end position="116"/>
    </location>
</feature>
<dbReference type="PRINTS" id="PR01415">
    <property type="entry name" value="ANKYRIN"/>
</dbReference>
<name>A0A8W8L8R9_MAGGI</name>
<dbReference type="InterPro" id="IPR036770">
    <property type="entry name" value="Ankyrin_rpt-contain_sf"/>
</dbReference>
<dbReference type="SMART" id="SM00248">
    <property type="entry name" value="ANK"/>
    <property type="match status" value="7"/>
</dbReference>
<keyword evidence="5" id="KW-1185">Reference proteome</keyword>
<proteinExistence type="predicted"/>
<reference evidence="4" key="1">
    <citation type="submission" date="2022-08" db="UniProtKB">
        <authorList>
            <consortium name="EnsemblMetazoa"/>
        </authorList>
    </citation>
    <scope>IDENTIFICATION</scope>
    <source>
        <strain evidence="4">05x7-T-G4-1.051#20</strain>
    </source>
</reference>
<feature type="repeat" description="ANK" evidence="3">
    <location>
        <begin position="152"/>
        <end position="184"/>
    </location>
</feature>
<evidence type="ECO:0000256" key="3">
    <source>
        <dbReference type="PROSITE-ProRule" id="PRU00023"/>
    </source>
</evidence>
<dbReference type="EnsemblMetazoa" id="G2699.4">
    <property type="protein sequence ID" value="G2699.4:cds"/>
    <property type="gene ID" value="G2699"/>
</dbReference>
<evidence type="ECO:0000256" key="1">
    <source>
        <dbReference type="ARBA" id="ARBA00022737"/>
    </source>
</evidence>
<dbReference type="EnsemblMetazoa" id="G2699.2">
    <property type="protein sequence ID" value="G2699.2:cds"/>
    <property type="gene ID" value="G2699"/>
</dbReference>
<protein>
    <recommendedName>
        <fullName evidence="6">Ankyrin repeat protein</fullName>
    </recommendedName>
</protein>
<dbReference type="SUPFAM" id="SSF48403">
    <property type="entry name" value="Ankyrin repeat"/>
    <property type="match status" value="1"/>
</dbReference>
<keyword evidence="1" id="KW-0677">Repeat</keyword>
<sequence>MTFRMKNFKLLEKAAGELVRAITLGDIEEIQKVLNKYKKLRPDLSTTITSDGTTALHFIARWHRQTILEMILEPGIEINVHDNDGATPLQTAFLHNNLDTAKCFIEYGADVNESSSIKTGAKIIHKMVTTGRLNAANILIECGASINSADKMGRTPLHLAMIRNDPSMAKLLLEKGAEIDACDHNGINSLHLSIIYQHPDITKLLIQYNANISFKDKSGMLPLHLSVSAGFLDITKLILKKSNAHINTKERLMGRTPLHLACAINHLPITKLLIDNGADINLTTNFRKS</sequence>
<dbReference type="Pfam" id="PF12796">
    <property type="entry name" value="Ank_2"/>
    <property type="match status" value="3"/>
</dbReference>
<evidence type="ECO:0000256" key="2">
    <source>
        <dbReference type="ARBA" id="ARBA00023043"/>
    </source>
</evidence>
<feature type="repeat" description="ANK" evidence="3">
    <location>
        <begin position="119"/>
        <end position="151"/>
    </location>
</feature>
<dbReference type="PROSITE" id="PS50297">
    <property type="entry name" value="ANK_REP_REGION"/>
    <property type="match status" value="5"/>
</dbReference>
<feature type="repeat" description="ANK" evidence="3">
    <location>
        <begin position="253"/>
        <end position="285"/>
    </location>
</feature>
<feature type="repeat" description="ANK" evidence="3">
    <location>
        <begin position="51"/>
        <end position="83"/>
    </location>
</feature>
<dbReference type="Gene3D" id="1.25.40.20">
    <property type="entry name" value="Ankyrin repeat-containing domain"/>
    <property type="match status" value="2"/>
</dbReference>
<dbReference type="EnsemblMetazoa" id="G2699.1">
    <property type="protein sequence ID" value="G2699.1:cds"/>
    <property type="gene ID" value="G2699"/>
</dbReference>
<evidence type="ECO:0008006" key="6">
    <source>
        <dbReference type="Google" id="ProtNLM"/>
    </source>
</evidence>
<dbReference type="Proteomes" id="UP000005408">
    <property type="component" value="Unassembled WGS sequence"/>
</dbReference>
<dbReference type="PANTHER" id="PTHR24198:SF165">
    <property type="entry name" value="ANKYRIN REPEAT-CONTAINING PROTEIN-RELATED"/>
    <property type="match status" value="1"/>
</dbReference>
<accession>A0A8W8L8R9</accession>